<reference evidence="6" key="1">
    <citation type="submission" date="2023-04" db="EMBL/GenBank/DDBJ databases">
        <title>Candida boidinii NBRC 10035.</title>
        <authorList>
            <person name="Ichikawa N."/>
            <person name="Sato H."/>
            <person name="Tonouchi N."/>
        </authorList>
    </citation>
    <scope>NUCLEOTIDE SEQUENCE</scope>
    <source>
        <strain evidence="6">NBRC 10035</strain>
    </source>
</reference>
<protein>
    <submittedName>
        <fullName evidence="6">Unnamed protein product</fullName>
    </submittedName>
</protein>
<name>A0A9W6WDM6_CANBO</name>
<comment type="caution">
    <text evidence="6">The sequence shown here is derived from an EMBL/GenBank/DDBJ whole genome shotgun (WGS) entry which is preliminary data.</text>
</comment>
<dbReference type="GO" id="GO:0000329">
    <property type="term" value="C:fungal-type vacuole membrane"/>
    <property type="evidence" value="ECO:0007669"/>
    <property type="project" value="TreeGrafter"/>
</dbReference>
<dbReference type="PANTHER" id="PTHR23051">
    <property type="entry name" value="SOLUTE CARRIER FAMILY 35, MEMBER F5"/>
    <property type="match status" value="1"/>
</dbReference>
<evidence type="ECO:0000256" key="1">
    <source>
        <dbReference type="ARBA" id="ARBA00004141"/>
    </source>
</evidence>
<keyword evidence="4 5" id="KW-0472">Membrane</keyword>
<sequence>MADQLTQSNMTITSPPRNTISLSKLYKKRAKDWSVGLLMLGCVVILWVLSSFLIGDVFEDGSYSKPFLITYLNTASFSFYLIPHLSKIIYGDIKRRLSSNSRDPTTTTTTLESTNANVSTISEEEHNSLISNIQSYNAIENENTNNRTSILESIKSNSSHVELLPPLTIRETAELSAWFCSLWFLSNLFNNASLLYTSVSSQTILSSTSSFFTMIIGFLFGIENFNYLKLFGIALSFTGVCLVTNNDLVSGLISSTTTTITDNDGNKNLLIFIGNLLALGGALGYGIYSVLLKLKVKNDERMDMRIFFGFVGVFNTLFLWPPILILHYIGIEKLELPPNYRILNILLLNCSISFLADYLWAKAMILTSPLTVTVGLSLTIPVAMIGDFIIKHIVNSFVYTIGAIVICLSFIIINHSEKTDEDENVLHTIESVIV</sequence>
<organism evidence="6 7">
    <name type="scientific">Candida boidinii</name>
    <name type="common">Yeast</name>
    <dbReference type="NCBI Taxonomy" id="5477"/>
    <lineage>
        <taxon>Eukaryota</taxon>
        <taxon>Fungi</taxon>
        <taxon>Dikarya</taxon>
        <taxon>Ascomycota</taxon>
        <taxon>Saccharomycotina</taxon>
        <taxon>Pichiomycetes</taxon>
        <taxon>Pichiales</taxon>
        <taxon>Pichiaceae</taxon>
        <taxon>Ogataea</taxon>
        <taxon>Ogataea/Candida clade</taxon>
    </lineage>
</organism>
<keyword evidence="3 5" id="KW-1133">Transmembrane helix</keyword>
<dbReference type="AlphaFoldDB" id="A0A9W6WDM6"/>
<keyword evidence="2 5" id="KW-0812">Transmembrane</keyword>
<feature type="transmembrane region" description="Helical" evidence="5">
    <location>
        <begin position="202"/>
        <end position="220"/>
    </location>
</feature>
<feature type="transmembrane region" description="Helical" evidence="5">
    <location>
        <begin position="396"/>
        <end position="413"/>
    </location>
</feature>
<proteinExistence type="predicted"/>
<feature type="transmembrane region" description="Helical" evidence="5">
    <location>
        <begin position="67"/>
        <end position="86"/>
    </location>
</feature>
<dbReference type="EMBL" id="BSXN01000014">
    <property type="protein sequence ID" value="GME66634.1"/>
    <property type="molecule type" value="Genomic_DNA"/>
</dbReference>
<feature type="transmembrane region" description="Helical" evidence="5">
    <location>
        <begin position="306"/>
        <end position="330"/>
    </location>
</feature>
<dbReference type="InterPro" id="IPR037185">
    <property type="entry name" value="EmrE-like"/>
</dbReference>
<comment type="subcellular location">
    <subcellularLocation>
        <location evidence="1">Membrane</location>
        <topology evidence="1">Multi-pass membrane protein</topology>
    </subcellularLocation>
</comment>
<evidence type="ECO:0000256" key="3">
    <source>
        <dbReference type="ARBA" id="ARBA00022989"/>
    </source>
</evidence>
<feature type="transmembrane region" description="Helical" evidence="5">
    <location>
        <begin position="372"/>
        <end position="390"/>
    </location>
</feature>
<feature type="transmembrane region" description="Helical" evidence="5">
    <location>
        <begin position="227"/>
        <end position="249"/>
    </location>
</feature>
<keyword evidence="7" id="KW-1185">Reference proteome</keyword>
<accession>A0A9W6WDM6</accession>
<dbReference type="PANTHER" id="PTHR23051:SF0">
    <property type="entry name" value="SOLUTE CARRIER FAMILY 35 MEMBER F5"/>
    <property type="match status" value="1"/>
</dbReference>
<evidence type="ECO:0000256" key="2">
    <source>
        <dbReference type="ARBA" id="ARBA00022692"/>
    </source>
</evidence>
<evidence type="ECO:0000313" key="7">
    <source>
        <dbReference type="Proteomes" id="UP001165120"/>
    </source>
</evidence>
<dbReference type="Proteomes" id="UP001165120">
    <property type="component" value="Unassembled WGS sequence"/>
</dbReference>
<evidence type="ECO:0000256" key="4">
    <source>
        <dbReference type="ARBA" id="ARBA00023136"/>
    </source>
</evidence>
<evidence type="ECO:0000256" key="5">
    <source>
        <dbReference type="SAM" id="Phobius"/>
    </source>
</evidence>
<feature type="transmembrane region" description="Helical" evidence="5">
    <location>
        <begin position="175"/>
        <end position="196"/>
    </location>
</feature>
<dbReference type="SUPFAM" id="SSF103481">
    <property type="entry name" value="Multidrug resistance efflux transporter EmrE"/>
    <property type="match status" value="1"/>
</dbReference>
<evidence type="ECO:0000313" key="6">
    <source>
        <dbReference type="EMBL" id="GME66634.1"/>
    </source>
</evidence>
<feature type="transmembrane region" description="Helical" evidence="5">
    <location>
        <begin position="33"/>
        <end position="55"/>
    </location>
</feature>
<gene>
    <name evidence="6" type="ORF">Cboi02_000009300</name>
</gene>
<feature type="transmembrane region" description="Helical" evidence="5">
    <location>
        <begin position="269"/>
        <end position="294"/>
    </location>
</feature>